<evidence type="ECO:0000313" key="3">
    <source>
        <dbReference type="EMBL" id="TDX01942.1"/>
    </source>
</evidence>
<dbReference type="Proteomes" id="UP000294498">
    <property type="component" value="Unassembled WGS sequence"/>
</dbReference>
<evidence type="ECO:0000313" key="4">
    <source>
        <dbReference type="Proteomes" id="UP000294498"/>
    </source>
</evidence>
<dbReference type="GO" id="GO:0046872">
    <property type="term" value="F:metal ion binding"/>
    <property type="evidence" value="ECO:0007669"/>
    <property type="project" value="InterPro"/>
</dbReference>
<dbReference type="Pfam" id="PF00403">
    <property type="entry name" value="HMA"/>
    <property type="match status" value="1"/>
</dbReference>
<keyword evidence="4" id="KW-1185">Reference proteome</keyword>
<dbReference type="RefSeq" id="WP_133994577.1">
    <property type="nucleotide sequence ID" value="NZ_SODV01000001.1"/>
</dbReference>
<accession>A0A4R8DUA1</accession>
<dbReference type="OrthoDB" id="5513217at2"/>
<organism evidence="3 4">
    <name type="scientific">Dinghuibacter silviterrae</name>
    <dbReference type="NCBI Taxonomy" id="1539049"/>
    <lineage>
        <taxon>Bacteria</taxon>
        <taxon>Pseudomonadati</taxon>
        <taxon>Bacteroidota</taxon>
        <taxon>Chitinophagia</taxon>
        <taxon>Chitinophagales</taxon>
        <taxon>Chitinophagaceae</taxon>
        <taxon>Dinghuibacter</taxon>
    </lineage>
</organism>
<keyword evidence="1" id="KW-0732">Signal</keyword>
<feature type="domain" description="HMA" evidence="2">
    <location>
        <begin position="28"/>
        <end position="87"/>
    </location>
</feature>
<evidence type="ECO:0000259" key="2">
    <source>
        <dbReference type="Pfam" id="PF00403"/>
    </source>
</evidence>
<sequence>MRTIKALLFTVFSLIGLASFAQNTTTTTFKVSGNCSTCKKHIEGAALLPGVAKVDWNKDTKILTLVYNPTKVSVDDVQKRIAAVGYDTPKYRGDDKAYNKLDECCQYDRKP</sequence>
<evidence type="ECO:0000256" key="1">
    <source>
        <dbReference type="SAM" id="SignalP"/>
    </source>
</evidence>
<dbReference type="AlphaFoldDB" id="A0A4R8DUA1"/>
<feature type="signal peptide" evidence="1">
    <location>
        <begin position="1"/>
        <end position="21"/>
    </location>
</feature>
<protein>
    <submittedName>
        <fullName evidence="3">Heavy-metal-associated domain-containing protein</fullName>
    </submittedName>
</protein>
<proteinExistence type="predicted"/>
<dbReference type="Gene3D" id="3.30.70.100">
    <property type="match status" value="1"/>
</dbReference>
<name>A0A4R8DUA1_9BACT</name>
<dbReference type="EMBL" id="SODV01000001">
    <property type="protein sequence ID" value="TDX01942.1"/>
    <property type="molecule type" value="Genomic_DNA"/>
</dbReference>
<comment type="caution">
    <text evidence="3">The sequence shown here is derived from an EMBL/GenBank/DDBJ whole genome shotgun (WGS) entry which is preliminary data.</text>
</comment>
<dbReference type="SUPFAM" id="SSF55008">
    <property type="entry name" value="HMA, heavy metal-associated domain"/>
    <property type="match status" value="1"/>
</dbReference>
<reference evidence="3 4" key="1">
    <citation type="submission" date="2019-03" db="EMBL/GenBank/DDBJ databases">
        <title>Genomic Encyclopedia of Type Strains, Phase IV (KMG-IV): sequencing the most valuable type-strain genomes for metagenomic binning, comparative biology and taxonomic classification.</title>
        <authorList>
            <person name="Goeker M."/>
        </authorList>
    </citation>
    <scope>NUCLEOTIDE SEQUENCE [LARGE SCALE GENOMIC DNA]</scope>
    <source>
        <strain evidence="3 4">DSM 100059</strain>
    </source>
</reference>
<feature type="chain" id="PRO_5020974715" evidence="1">
    <location>
        <begin position="22"/>
        <end position="111"/>
    </location>
</feature>
<gene>
    <name evidence="3" type="ORF">EDB95_2989</name>
</gene>
<dbReference type="InterPro" id="IPR006121">
    <property type="entry name" value="HMA_dom"/>
</dbReference>
<dbReference type="InterPro" id="IPR036163">
    <property type="entry name" value="HMA_dom_sf"/>
</dbReference>